<evidence type="ECO:0000313" key="2">
    <source>
        <dbReference type="Proteomes" id="UP000228934"/>
    </source>
</evidence>
<keyword evidence="2" id="KW-1185">Reference proteome</keyword>
<gene>
    <name evidence="1" type="ORF">AB205_0004430</name>
</gene>
<name>A0A2G9S662_AQUCT</name>
<dbReference type="Proteomes" id="UP000228934">
    <property type="component" value="Unassembled WGS sequence"/>
</dbReference>
<accession>A0A2G9S662</accession>
<proteinExistence type="predicted"/>
<reference evidence="2" key="1">
    <citation type="journal article" date="2017" name="Nat. Commun.">
        <title>The North American bullfrog draft genome provides insight into hormonal regulation of long noncoding RNA.</title>
        <authorList>
            <person name="Hammond S.A."/>
            <person name="Warren R.L."/>
            <person name="Vandervalk B.P."/>
            <person name="Kucuk E."/>
            <person name="Khan H."/>
            <person name="Gibb E.A."/>
            <person name="Pandoh P."/>
            <person name="Kirk H."/>
            <person name="Zhao Y."/>
            <person name="Jones M."/>
            <person name="Mungall A.J."/>
            <person name="Coope R."/>
            <person name="Pleasance S."/>
            <person name="Moore R.A."/>
            <person name="Holt R.A."/>
            <person name="Round J.M."/>
            <person name="Ohora S."/>
            <person name="Walle B.V."/>
            <person name="Veldhoen N."/>
            <person name="Helbing C.C."/>
            <person name="Birol I."/>
        </authorList>
    </citation>
    <scope>NUCLEOTIDE SEQUENCE [LARGE SCALE GENOMIC DNA]</scope>
</reference>
<organism evidence="1 2">
    <name type="scientific">Aquarana catesbeiana</name>
    <name type="common">American bullfrog</name>
    <name type="synonym">Rana catesbeiana</name>
    <dbReference type="NCBI Taxonomy" id="8400"/>
    <lineage>
        <taxon>Eukaryota</taxon>
        <taxon>Metazoa</taxon>
        <taxon>Chordata</taxon>
        <taxon>Craniata</taxon>
        <taxon>Vertebrata</taxon>
        <taxon>Euteleostomi</taxon>
        <taxon>Amphibia</taxon>
        <taxon>Batrachia</taxon>
        <taxon>Anura</taxon>
        <taxon>Neobatrachia</taxon>
        <taxon>Ranoidea</taxon>
        <taxon>Ranidae</taxon>
        <taxon>Aquarana</taxon>
    </lineage>
</organism>
<sequence length="75" mass="8314">MDHPELDEHLGIAGCLSVSMCSESTFGKISESITQTGNDISGERSVHHLCTECLQTSILHYILQKITVLQIEKEK</sequence>
<evidence type="ECO:0000313" key="1">
    <source>
        <dbReference type="EMBL" id="PIO34931.1"/>
    </source>
</evidence>
<dbReference type="OrthoDB" id="9874312at2759"/>
<dbReference type="EMBL" id="KV928303">
    <property type="protein sequence ID" value="PIO34931.1"/>
    <property type="molecule type" value="Genomic_DNA"/>
</dbReference>
<protein>
    <submittedName>
        <fullName evidence="1">Uncharacterized protein</fullName>
    </submittedName>
</protein>
<dbReference type="AlphaFoldDB" id="A0A2G9S662"/>